<dbReference type="SUPFAM" id="SSF46966">
    <property type="entry name" value="Spectrin repeat"/>
    <property type="match status" value="1"/>
</dbReference>
<evidence type="ECO:0000313" key="2">
    <source>
        <dbReference type="Proteomes" id="UP001356427"/>
    </source>
</evidence>
<accession>A0AAN8KEZ9</accession>
<sequence length="97" mass="11250">MRSSLGGMARDCGQRWDRLHGTIESVCHRLKHCVSQREEFEGQREEMAVWLADMDLRLTEVEHLSGRDTCDKMRELQSFQEAVGEHAGHLNGLLERR</sequence>
<dbReference type="Proteomes" id="UP001356427">
    <property type="component" value="Unassembled WGS sequence"/>
</dbReference>
<reference evidence="1 2" key="1">
    <citation type="submission" date="2021-04" db="EMBL/GenBank/DDBJ databases">
        <authorList>
            <person name="De Guttry C."/>
            <person name="Zahm M."/>
            <person name="Klopp C."/>
            <person name="Cabau C."/>
            <person name="Louis A."/>
            <person name="Berthelot C."/>
            <person name="Parey E."/>
            <person name="Roest Crollius H."/>
            <person name="Montfort J."/>
            <person name="Robinson-Rechavi M."/>
            <person name="Bucao C."/>
            <person name="Bouchez O."/>
            <person name="Gislard M."/>
            <person name="Lluch J."/>
            <person name="Milhes M."/>
            <person name="Lampietro C."/>
            <person name="Lopez Roques C."/>
            <person name="Donnadieu C."/>
            <person name="Braasch I."/>
            <person name="Desvignes T."/>
            <person name="Postlethwait J."/>
            <person name="Bobe J."/>
            <person name="Wedekind C."/>
            <person name="Guiguen Y."/>
        </authorList>
    </citation>
    <scope>NUCLEOTIDE SEQUENCE [LARGE SCALE GENOMIC DNA]</scope>
    <source>
        <strain evidence="1">Cs_M1</strain>
        <tissue evidence="1">Blood</tissue>
    </source>
</reference>
<dbReference type="AlphaFoldDB" id="A0AAN8KEZ9"/>
<dbReference type="PANTHER" id="PTHR21640:SF1">
    <property type="entry name" value="NESPRIN-4"/>
    <property type="match status" value="1"/>
</dbReference>
<comment type="caution">
    <text evidence="1">The sequence shown here is derived from an EMBL/GenBank/DDBJ whole genome shotgun (WGS) entry which is preliminary data.</text>
</comment>
<keyword evidence="2" id="KW-1185">Reference proteome</keyword>
<name>A0AAN8KEZ9_9TELE</name>
<dbReference type="EMBL" id="JAGTTL010001571">
    <property type="protein sequence ID" value="KAK6278306.1"/>
    <property type="molecule type" value="Genomic_DNA"/>
</dbReference>
<proteinExistence type="predicted"/>
<dbReference type="Gene3D" id="1.20.58.60">
    <property type="match status" value="1"/>
</dbReference>
<protein>
    <submittedName>
        <fullName evidence="1">Uncharacterized protein</fullName>
    </submittedName>
</protein>
<evidence type="ECO:0000313" key="1">
    <source>
        <dbReference type="EMBL" id="KAK6278306.1"/>
    </source>
</evidence>
<dbReference type="PANTHER" id="PTHR21640">
    <property type="match status" value="1"/>
</dbReference>
<organism evidence="1 2">
    <name type="scientific">Coregonus suidteri</name>
    <dbReference type="NCBI Taxonomy" id="861788"/>
    <lineage>
        <taxon>Eukaryota</taxon>
        <taxon>Metazoa</taxon>
        <taxon>Chordata</taxon>
        <taxon>Craniata</taxon>
        <taxon>Vertebrata</taxon>
        <taxon>Euteleostomi</taxon>
        <taxon>Actinopterygii</taxon>
        <taxon>Neopterygii</taxon>
        <taxon>Teleostei</taxon>
        <taxon>Protacanthopterygii</taxon>
        <taxon>Salmoniformes</taxon>
        <taxon>Salmonidae</taxon>
        <taxon>Coregoninae</taxon>
        <taxon>Coregonus</taxon>
    </lineage>
</organism>
<dbReference type="InterPro" id="IPR030268">
    <property type="entry name" value="SYNE4"/>
</dbReference>
<gene>
    <name evidence="1" type="ORF">J4Q44_G00391790</name>
</gene>
<dbReference type="GO" id="GO:0034993">
    <property type="term" value="C:meiotic nuclear membrane microtubule tethering complex"/>
    <property type="evidence" value="ECO:0007669"/>
    <property type="project" value="InterPro"/>
</dbReference>